<gene>
    <name evidence="9" type="ORF">Gasu_28940</name>
</gene>
<dbReference type="CDD" id="cd05479">
    <property type="entry name" value="RP_DDI"/>
    <property type="match status" value="1"/>
</dbReference>
<keyword evidence="4" id="KW-0645">Protease</keyword>
<keyword evidence="10" id="KW-1185">Reference proteome</keyword>
<dbReference type="OrthoDB" id="2550at2759"/>
<dbReference type="InterPro" id="IPR029071">
    <property type="entry name" value="Ubiquitin-like_domsf"/>
</dbReference>
<comment type="similarity">
    <text evidence="2">Belongs to the DDI1 family.</text>
</comment>
<dbReference type="SUPFAM" id="SSF46934">
    <property type="entry name" value="UBA-like"/>
    <property type="match status" value="1"/>
</dbReference>
<protein>
    <submittedName>
        <fullName evidence="9">DNA damage-inducible protein 1</fullName>
    </submittedName>
</protein>
<keyword evidence="6" id="KW-0378">Hydrolase</keyword>
<evidence type="ECO:0000313" key="10">
    <source>
        <dbReference type="Proteomes" id="UP000030680"/>
    </source>
</evidence>
<keyword evidence="5" id="KW-0064">Aspartyl protease</keyword>
<organism evidence="9 10">
    <name type="scientific">Galdieria sulphuraria</name>
    <name type="common">Red alga</name>
    <dbReference type="NCBI Taxonomy" id="130081"/>
    <lineage>
        <taxon>Eukaryota</taxon>
        <taxon>Rhodophyta</taxon>
        <taxon>Bangiophyceae</taxon>
        <taxon>Galdieriales</taxon>
        <taxon>Galdieriaceae</taxon>
        <taxon>Galdieria</taxon>
    </lineage>
</organism>
<dbReference type="InterPro" id="IPR000626">
    <property type="entry name" value="Ubiquitin-like_dom"/>
</dbReference>
<evidence type="ECO:0000256" key="1">
    <source>
        <dbReference type="ARBA" id="ARBA00004496"/>
    </source>
</evidence>
<evidence type="ECO:0000256" key="5">
    <source>
        <dbReference type="ARBA" id="ARBA00022750"/>
    </source>
</evidence>
<dbReference type="SUPFAM" id="SSF50630">
    <property type="entry name" value="Acid proteases"/>
    <property type="match status" value="1"/>
</dbReference>
<dbReference type="KEGG" id="gsl:Gasu_28940"/>
<dbReference type="EMBL" id="KB454506">
    <property type="protein sequence ID" value="EME29671.1"/>
    <property type="molecule type" value="Genomic_DNA"/>
</dbReference>
<dbReference type="RefSeq" id="XP_005706191.1">
    <property type="nucleotide sequence ID" value="XM_005706134.1"/>
</dbReference>
<dbReference type="PROSITE" id="PS50053">
    <property type="entry name" value="UBIQUITIN_2"/>
    <property type="match status" value="1"/>
</dbReference>
<name>M2W1W3_GALSU</name>
<dbReference type="CDD" id="cd01796">
    <property type="entry name" value="Ubl_Ddi1_like"/>
    <property type="match status" value="1"/>
</dbReference>
<dbReference type="SUPFAM" id="SSF54236">
    <property type="entry name" value="Ubiquitin-like"/>
    <property type="match status" value="1"/>
</dbReference>
<dbReference type="GO" id="GO:0006508">
    <property type="term" value="P:proteolysis"/>
    <property type="evidence" value="ECO:0007669"/>
    <property type="project" value="UniProtKB-KW"/>
</dbReference>
<dbReference type="GO" id="GO:0004190">
    <property type="term" value="F:aspartic-type endopeptidase activity"/>
    <property type="evidence" value="ECO:0007669"/>
    <property type="project" value="UniProtKB-KW"/>
</dbReference>
<dbReference type="Gene3D" id="3.10.20.90">
    <property type="entry name" value="Phosphatidylinositol 3-kinase Catalytic Subunit, Chain A, domain 1"/>
    <property type="match status" value="1"/>
</dbReference>
<feature type="domain" description="Ubiquitin-like" evidence="8">
    <location>
        <begin position="1"/>
        <end position="78"/>
    </location>
</feature>
<evidence type="ECO:0000256" key="3">
    <source>
        <dbReference type="ARBA" id="ARBA00022490"/>
    </source>
</evidence>
<dbReference type="GeneID" id="17088449"/>
<dbReference type="GO" id="GO:0005737">
    <property type="term" value="C:cytoplasm"/>
    <property type="evidence" value="ECO:0007669"/>
    <property type="project" value="UniProtKB-SubCell"/>
</dbReference>
<dbReference type="InterPro" id="IPR019103">
    <property type="entry name" value="Peptidase_aspartic_DDI1-type"/>
</dbReference>
<sequence>MYITVCFGDNNILQLELSVNSNIEELFNVLSLEASTPEDKLEVWFEGTLLQKEDKRTIQEVGMKENDFLFVKVRQEPSGYPEAGPFNWSVASQSQGRSTTGVNPSGASSQVSWKNNNLYDTQVQKALEEYIRQKNIAENLEAALEYNPEAFGSVVMLYISAKVNNVEVTAFVDSGAQHTIISKQCAERCRIMHLIDSRFGGIAKGVGTARFLGRIHISMFSIGEQYFPVSFLVIEDLSFDMLFGLDMLRRHRAVIDLEQNCLKMGEAVAYFLAEKDIPEAFRLNRDIGVERGESSRDLRRQPHVGSRRLWDDANNTISQPFSEDAIQRLISLGFGRDEILTALVACDGNEEQAANLLAAHKYGF</sequence>
<dbReference type="InterPro" id="IPR015940">
    <property type="entry name" value="UBA"/>
</dbReference>
<dbReference type="eggNOG" id="KOG0012">
    <property type="taxonomic scope" value="Eukaryota"/>
</dbReference>
<evidence type="ECO:0000256" key="2">
    <source>
        <dbReference type="ARBA" id="ARBA00009136"/>
    </source>
</evidence>
<dbReference type="InterPro" id="IPR009060">
    <property type="entry name" value="UBA-like_sf"/>
</dbReference>
<comment type="subcellular location">
    <subcellularLocation>
        <location evidence="1">Cytoplasm</location>
    </subcellularLocation>
</comment>
<reference evidence="10" key="1">
    <citation type="journal article" date="2013" name="Science">
        <title>Gene transfer from bacteria and archaea facilitated evolution of an extremophilic eukaryote.</title>
        <authorList>
            <person name="Schonknecht G."/>
            <person name="Chen W.H."/>
            <person name="Ternes C.M."/>
            <person name="Barbier G.G."/>
            <person name="Shrestha R.P."/>
            <person name="Stanke M."/>
            <person name="Brautigam A."/>
            <person name="Baker B.J."/>
            <person name="Banfield J.F."/>
            <person name="Garavito R.M."/>
            <person name="Carr K."/>
            <person name="Wilkerson C."/>
            <person name="Rensing S.A."/>
            <person name="Gagneul D."/>
            <person name="Dickenson N.E."/>
            <person name="Oesterhelt C."/>
            <person name="Lercher M.J."/>
            <person name="Weber A.P."/>
        </authorList>
    </citation>
    <scope>NUCLEOTIDE SEQUENCE [LARGE SCALE GENOMIC DNA]</scope>
    <source>
        <strain evidence="10">074W</strain>
    </source>
</reference>
<evidence type="ECO:0000259" key="8">
    <source>
        <dbReference type="PROSITE" id="PS50053"/>
    </source>
</evidence>
<evidence type="ECO:0000259" key="7">
    <source>
        <dbReference type="PROSITE" id="PS50030"/>
    </source>
</evidence>
<dbReference type="Gramene" id="EME29671">
    <property type="protein sequence ID" value="EME29671"/>
    <property type="gene ID" value="Gasu_28940"/>
</dbReference>
<dbReference type="Pfam" id="PF09668">
    <property type="entry name" value="Asp_protease"/>
    <property type="match status" value="1"/>
</dbReference>
<accession>M2W1W3</accession>
<dbReference type="Gene3D" id="2.40.70.10">
    <property type="entry name" value="Acid Proteases"/>
    <property type="match status" value="1"/>
</dbReference>
<dbReference type="Proteomes" id="UP000030680">
    <property type="component" value="Unassembled WGS sequence"/>
</dbReference>
<dbReference type="AlphaFoldDB" id="M2W1W3"/>
<proteinExistence type="inferred from homology"/>
<evidence type="ECO:0000313" key="9">
    <source>
        <dbReference type="EMBL" id="EME29671.1"/>
    </source>
</evidence>
<dbReference type="PANTHER" id="PTHR15397:SF3">
    <property type="entry name" value="DNA DAMAGE INDUCIBLE 1 HOMOLOG 2"/>
    <property type="match status" value="1"/>
</dbReference>
<feature type="domain" description="UBA" evidence="7">
    <location>
        <begin position="320"/>
        <end position="360"/>
    </location>
</feature>
<evidence type="ECO:0000256" key="4">
    <source>
        <dbReference type="ARBA" id="ARBA00022670"/>
    </source>
</evidence>
<dbReference type="Pfam" id="PF00627">
    <property type="entry name" value="UBA"/>
    <property type="match status" value="1"/>
</dbReference>
<keyword evidence="3" id="KW-0963">Cytoplasm</keyword>
<dbReference type="CDD" id="cd14309">
    <property type="entry name" value="UBA_scDdi1_like"/>
    <property type="match status" value="1"/>
</dbReference>
<dbReference type="InterPro" id="IPR021109">
    <property type="entry name" value="Peptidase_aspartic_dom_sf"/>
</dbReference>
<dbReference type="Gene3D" id="1.10.8.10">
    <property type="entry name" value="DNA helicase RuvA subunit, C-terminal domain"/>
    <property type="match status" value="1"/>
</dbReference>
<dbReference type="PANTHER" id="PTHR15397">
    <property type="entry name" value="SODIUM-GLUCOSE COTRANSPORTER REGULATORY PROTEIN -RELATED"/>
    <property type="match status" value="1"/>
</dbReference>
<dbReference type="STRING" id="130081.M2W1W3"/>
<dbReference type="InterPro" id="IPR033882">
    <property type="entry name" value="DDI1_N"/>
</dbReference>
<dbReference type="SMART" id="SM00165">
    <property type="entry name" value="UBA"/>
    <property type="match status" value="1"/>
</dbReference>
<dbReference type="PROSITE" id="PS50030">
    <property type="entry name" value="UBA"/>
    <property type="match status" value="1"/>
</dbReference>
<evidence type="ECO:0000256" key="6">
    <source>
        <dbReference type="ARBA" id="ARBA00022801"/>
    </source>
</evidence>